<feature type="domain" description="EGF-like" evidence="14">
    <location>
        <begin position="383"/>
        <end position="428"/>
    </location>
</feature>
<evidence type="ECO:0000256" key="2">
    <source>
        <dbReference type="ARBA" id="ARBA00022536"/>
    </source>
</evidence>
<dbReference type="Gene3D" id="2.10.25.140">
    <property type="match status" value="1"/>
</dbReference>
<dbReference type="SMART" id="SM00181">
    <property type="entry name" value="EGF"/>
    <property type="match status" value="8"/>
</dbReference>
<dbReference type="InterPro" id="IPR009030">
    <property type="entry name" value="Growth_fac_rcpt_cys_sf"/>
</dbReference>
<dbReference type="PROSITE" id="PS51051">
    <property type="entry name" value="DSL"/>
    <property type="match status" value="1"/>
</dbReference>
<dbReference type="InterPro" id="IPR000152">
    <property type="entry name" value="EGF-type_Asp/Asn_hydroxyl_site"/>
</dbReference>
<dbReference type="AlphaFoldDB" id="A0A0R3T6S7"/>
<dbReference type="GO" id="GO:0007157">
    <property type="term" value="P:heterophilic cell-cell adhesion via plasma membrane cell adhesion molecules"/>
    <property type="evidence" value="ECO:0007669"/>
    <property type="project" value="TreeGrafter"/>
</dbReference>
<evidence type="ECO:0000259" key="14">
    <source>
        <dbReference type="PROSITE" id="PS50026"/>
    </source>
</evidence>
<dbReference type="InterPro" id="IPR051022">
    <property type="entry name" value="Notch_Cell-Fate_Det"/>
</dbReference>
<dbReference type="PROSITE" id="PS01187">
    <property type="entry name" value="EGF_CA"/>
    <property type="match status" value="1"/>
</dbReference>
<protein>
    <recommendedName>
        <fullName evidence="11">Delta-like protein</fullName>
    </recommendedName>
</protein>
<dbReference type="Proteomes" id="UP000278807">
    <property type="component" value="Unassembled WGS sequence"/>
</dbReference>
<feature type="region of interest" description="Disordered" evidence="12">
    <location>
        <begin position="732"/>
        <end position="755"/>
    </location>
</feature>
<evidence type="ECO:0000313" key="17">
    <source>
        <dbReference type="Proteomes" id="UP000278807"/>
    </source>
</evidence>
<dbReference type="PROSITE" id="PS01186">
    <property type="entry name" value="EGF_2"/>
    <property type="match status" value="4"/>
</dbReference>
<dbReference type="EMBL" id="UZAE01001442">
    <property type="protein sequence ID" value="VDN98623.1"/>
    <property type="molecule type" value="Genomic_DNA"/>
</dbReference>
<dbReference type="PROSITE" id="PS00010">
    <property type="entry name" value="ASX_HYDROXYL"/>
    <property type="match status" value="1"/>
</dbReference>
<accession>A0A0R3T6S7</accession>
<dbReference type="STRING" id="102285.A0A0R3T6S7"/>
<comment type="function">
    <text evidence="11">Putative Notch ligand involved in the mediation of Notch signaling.</text>
</comment>
<feature type="disulfide bond" evidence="9">
    <location>
        <begin position="418"/>
        <end position="427"/>
    </location>
</feature>
<evidence type="ECO:0000313" key="16">
    <source>
        <dbReference type="EMBL" id="VDN98623.1"/>
    </source>
</evidence>
<dbReference type="InterPro" id="IPR018097">
    <property type="entry name" value="EGF_Ca-bd_CS"/>
</dbReference>
<evidence type="ECO:0000256" key="11">
    <source>
        <dbReference type="RuleBase" id="RU280815"/>
    </source>
</evidence>
<dbReference type="PANTHER" id="PTHR24049">
    <property type="entry name" value="CRUMBS FAMILY MEMBER"/>
    <property type="match status" value="1"/>
</dbReference>
<dbReference type="GO" id="GO:0032991">
    <property type="term" value="C:protein-containing complex"/>
    <property type="evidence" value="ECO:0007669"/>
    <property type="project" value="TreeGrafter"/>
</dbReference>
<dbReference type="SUPFAM" id="SSF57196">
    <property type="entry name" value="EGF/Laminin"/>
    <property type="match status" value="1"/>
</dbReference>
<keyword evidence="2 9" id="KW-0245">EGF-like domain</keyword>
<feature type="disulfide bond" evidence="10">
    <location>
        <begin position="201"/>
        <end position="213"/>
    </location>
</feature>
<proteinExistence type="predicted"/>
<feature type="domain" description="EGF-like" evidence="14">
    <location>
        <begin position="430"/>
        <end position="469"/>
    </location>
</feature>
<name>A0A0R3T6S7_RODNA</name>
<evidence type="ECO:0000256" key="8">
    <source>
        <dbReference type="ARBA" id="ARBA00023180"/>
    </source>
</evidence>
<keyword evidence="11 13" id="KW-1133">Transmembrane helix</keyword>
<dbReference type="InterPro" id="IPR000742">
    <property type="entry name" value="EGF"/>
</dbReference>
<dbReference type="GO" id="GO:0005509">
    <property type="term" value="F:calcium ion binding"/>
    <property type="evidence" value="ECO:0007669"/>
    <property type="project" value="InterPro"/>
</dbReference>
<dbReference type="FunFam" id="2.10.25.10:FF:000095">
    <property type="entry name" value="Notch, isoform B"/>
    <property type="match status" value="1"/>
</dbReference>
<keyword evidence="4 11" id="KW-0677">Repeat</keyword>
<feature type="domain" description="DSL" evidence="15">
    <location>
        <begin position="186"/>
        <end position="231"/>
    </location>
</feature>
<dbReference type="InterPro" id="IPR001774">
    <property type="entry name" value="DSL"/>
</dbReference>
<dbReference type="SMART" id="SM00179">
    <property type="entry name" value="EGF_CA"/>
    <property type="match status" value="4"/>
</dbReference>
<dbReference type="Pfam" id="PF00008">
    <property type="entry name" value="EGF"/>
    <property type="match status" value="4"/>
</dbReference>
<dbReference type="FunFam" id="2.10.25.10:FF:000004">
    <property type="entry name" value="Neurogenic locus notch 1"/>
    <property type="match status" value="1"/>
</dbReference>
<feature type="disulfide bond" evidence="10">
    <location>
        <begin position="188"/>
        <end position="197"/>
    </location>
</feature>
<keyword evidence="11 13" id="KW-0472">Membrane</keyword>
<dbReference type="GO" id="GO:0007154">
    <property type="term" value="P:cell communication"/>
    <property type="evidence" value="ECO:0007669"/>
    <property type="project" value="InterPro"/>
</dbReference>
<evidence type="ECO:0000313" key="18">
    <source>
        <dbReference type="WBParaSite" id="HNAJ_0000276501-mRNA-1"/>
    </source>
</evidence>
<evidence type="ECO:0000259" key="15">
    <source>
        <dbReference type="PROSITE" id="PS51051"/>
    </source>
</evidence>
<feature type="domain" description="EGF-like" evidence="14">
    <location>
        <begin position="304"/>
        <end position="346"/>
    </location>
</feature>
<dbReference type="CDD" id="cd00054">
    <property type="entry name" value="EGF_CA"/>
    <property type="match status" value="4"/>
</dbReference>
<dbReference type="PANTHER" id="PTHR24049:SF22">
    <property type="entry name" value="DROSOPHILA CRUMBS HOMOLOG"/>
    <property type="match status" value="1"/>
</dbReference>
<feature type="disulfide bond" evidence="9">
    <location>
        <begin position="459"/>
        <end position="468"/>
    </location>
</feature>
<keyword evidence="3 11" id="KW-0732">Signal</keyword>
<dbReference type="InterPro" id="IPR001881">
    <property type="entry name" value="EGF-like_Ca-bd_dom"/>
</dbReference>
<evidence type="ECO:0000256" key="9">
    <source>
        <dbReference type="PROSITE-ProRule" id="PRU00076"/>
    </source>
</evidence>
<comment type="subcellular location">
    <subcellularLocation>
        <location evidence="11">Membrane</location>
        <topology evidence="11">Single-pass type I membrane protein</topology>
    </subcellularLocation>
</comment>
<feature type="domain" description="EGF-like" evidence="14">
    <location>
        <begin position="509"/>
        <end position="545"/>
    </location>
</feature>
<gene>
    <name evidence="16" type="ORF">HNAJ_LOCUS2764</name>
</gene>
<evidence type="ECO:0000256" key="1">
    <source>
        <dbReference type="ARBA" id="ARBA00022473"/>
    </source>
</evidence>
<organism evidence="18">
    <name type="scientific">Rodentolepis nana</name>
    <name type="common">Dwarf tapeworm</name>
    <name type="synonym">Hymenolepis nana</name>
    <dbReference type="NCBI Taxonomy" id="102285"/>
    <lineage>
        <taxon>Eukaryota</taxon>
        <taxon>Metazoa</taxon>
        <taxon>Spiralia</taxon>
        <taxon>Lophotrochozoa</taxon>
        <taxon>Platyhelminthes</taxon>
        <taxon>Cestoda</taxon>
        <taxon>Eucestoda</taxon>
        <taxon>Cyclophyllidea</taxon>
        <taxon>Hymenolepididae</taxon>
        <taxon>Rodentolepis</taxon>
    </lineage>
</organism>
<keyword evidence="1 11" id="KW-0217">Developmental protein</keyword>
<dbReference type="PROSITE" id="PS50026">
    <property type="entry name" value="EGF_3"/>
    <property type="match status" value="6"/>
</dbReference>
<keyword evidence="5" id="KW-0221">Differentiation</keyword>
<feature type="transmembrane region" description="Helical" evidence="13">
    <location>
        <begin position="587"/>
        <end position="613"/>
    </location>
</feature>
<feature type="disulfide bond" evidence="10">
    <location>
        <begin position="222"/>
        <end position="231"/>
    </location>
</feature>
<keyword evidence="8" id="KW-0325">Glycoprotein</keyword>
<feature type="disulfide bond" evidence="9">
    <location>
        <begin position="535"/>
        <end position="544"/>
    </location>
</feature>
<dbReference type="FunFam" id="2.10.25.140:FF:000001">
    <property type="entry name" value="Delta-like protein"/>
    <property type="match status" value="1"/>
</dbReference>
<evidence type="ECO:0000256" key="12">
    <source>
        <dbReference type="SAM" id="MobiDB-lite"/>
    </source>
</evidence>
<dbReference type="WBParaSite" id="HNAJ_0000276501-mRNA-1">
    <property type="protein sequence ID" value="HNAJ_0000276501-mRNA-1"/>
    <property type="gene ID" value="HNAJ_0000276501"/>
</dbReference>
<dbReference type="OrthoDB" id="5953235at2759"/>
<sequence>MLNSHTIVPLDTLAQVLSMRLQEKRSSPKIHEIFEFHIADMKLTTQGSVNFTSCCLPKAWIPPYGCLNRCRILLGAQLLPTADIFTDNSTNVSATPNVFLTDVIFSNGKLFNSARDFHISLLEKVKNPLYLHISLFHQTPIEDTILLARLKPLKVKGTKQKVWTTQNLKSSADTTPSIRLTLSYRIACPPDYYGEDCDYYCAPRDSPLGHYKCDTKDGRIVCLPGWEGSQCTEAICKKGCIHGTCESPDVCKCEVGWTGETCEECIPFPGCKHGTCKFNYSLGHQEPLTCECQTGWSGMLCTIDTQYCSNHPNTCLNGGVCHNTATETTPGYTCQCPLGYEGYHCEISNHNCRVYGCSGHGICQADGSCACSDTFYGSNCQFNQTSCWQNPCQGENSVCKPLSENPKSNLAINFQCECQQGLTGMNCENTIRKCDGRPCLHGGKCVEMAGEHEGYQCICLPGHRGRHCELSDAACQHHPCANGGQCVYGANQVKCRCLPGWTGLTCLENVNECLKPVCKNGAACRDRPGTYECLCKPGWTGRDCSISLNTTSTPPPSSSGTIIATPQTGCNEENSCEPDNVWPHTSVVIRFAIVSLIIVLFCLLFLTFLLIFIRKRKVWRHKKSGFEELQRPNIQSLRPSPIYWSGGNAPESLLICPTGSMTLTRHKSTCEQEKPPRPLAKEGFRIEKPLFYDSTIRPPLIMPSVPPTNLIPICGPSVHHAIVYACQTSPPPPYEEFASQSKTEHGTLKKGPTKA</sequence>
<evidence type="ECO:0000256" key="4">
    <source>
        <dbReference type="ARBA" id="ARBA00022737"/>
    </source>
</evidence>
<keyword evidence="11 13" id="KW-0812">Transmembrane</keyword>
<evidence type="ECO:0000256" key="10">
    <source>
        <dbReference type="PROSITE-ProRule" id="PRU00377"/>
    </source>
</evidence>
<dbReference type="SMART" id="SM00051">
    <property type="entry name" value="DSL"/>
    <property type="match status" value="1"/>
</dbReference>
<evidence type="ECO:0000256" key="13">
    <source>
        <dbReference type="SAM" id="Phobius"/>
    </source>
</evidence>
<evidence type="ECO:0000256" key="6">
    <source>
        <dbReference type="ARBA" id="ARBA00022843"/>
    </source>
</evidence>
<evidence type="ECO:0000256" key="7">
    <source>
        <dbReference type="ARBA" id="ARBA00023157"/>
    </source>
</evidence>
<dbReference type="GO" id="GO:0005886">
    <property type="term" value="C:plasma membrane"/>
    <property type="evidence" value="ECO:0007669"/>
    <property type="project" value="TreeGrafter"/>
</dbReference>
<feature type="domain" description="EGF-like" evidence="14">
    <location>
        <begin position="471"/>
        <end position="507"/>
    </location>
</feature>
<dbReference type="GO" id="GO:0030154">
    <property type="term" value="P:cell differentiation"/>
    <property type="evidence" value="ECO:0007669"/>
    <property type="project" value="UniProtKB-KW"/>
</dbReference>
<evidence type="ECO:0000256" key="3">
    <source>
        <dbReference type="ARBA" id="ARBA00022729"/>
    </source>
</evidence>
<dbReference type="GO" id="GO:0045197">
    <property type="term" value="P:establishment or maintenance of epithelial cell apical/basal polarity"/>
    <property type="evidence" value="ECO:0007669"/>
    <property type="project" value="TreeGrafter"/>
</dbReference>
<comment type="caution">
    <text evidence="9">Lacks conserved residue(s) required for the propagation of feature annotation.</text>
</comment>
<feature type="disulfide bond" evidence="9">
    <location>
        <begin position="336"/>
        <end position="345"/>
    </location>
</feature>
<keyword evidence="6" id="KW-0832">Ubl conjugation</keyword>
<feature type="disulfide bond" evidence="9">
    <location>
        <begin position="371"/>
        <end position="380"/>
    </location>
</feature>
<dbReference type="Gene3D" id="2.10.25.10">
    <property type="entry name" value="Laminin"/>
    <property type="match status" value="6"/>
</dbReference>
<reference evidence="16 17" key="2">
    <citation type="submission" date="2018-11" db="EMBL/GenBank/DDBJ databases">
        <authorList>
            <consortium name="Pathogen Informatics"/>
        </authorList>
    </citation>
    <scope>NUCLEOTIDE SEQUENCE [LARGE SCALE GENOMIC DNA]</scope>
</reference>
<dbReference type="PROSITE" id="PS00022">
    <property type="entry name" value="EGF_1"/>
    <property type="match status" value="7"/>
</dbReference>
<feature type="domain" description="EGF-like" evidence="14">
    <location>
        <begin position="348"/>
        <end position="381"/>
    </location>
</feature>
<feature type="disulfide bond" evidence="9">
    <location>
        <begin position="497"/>
        <end position="506"/>
    </location>
</feature>
<reference evidence="18" key="1">
    <citation type="submission" date="2017-02" db="UniProtKB">
        <authorList>
            <consortium name="WormBaseParasite"/>
        </authorList>
    </citation>
    <scope>IDENTIFICATION</scope>
</reference>
<keyword evidence="17" id="KW-1185">Reference proteome</keyword>
<dbReference type="Pfam" id="PF01414">
    <property type="entry name" value="DSL"/>
    <property type="match status" value="1"/>
</dbReference>
<dbReference type="SUPFAM" id="SSF57184">
    <property type="entry name" value="Growth factor receptor domain"/>
    <property type="match status" value="1"/>
</dbReference>
<keyword evidence="7 9" id="KW-1015">Disulfide bond</keyword>
<evidence type="ECO:0000256" key="5">
    <source>
        <dbReference type="ARBA" id="ARBA00022782"/>
    </source>
</evidence>